<dbReference type="GO" id="GO:0016301">
    <property type="term" value="F:kinase activity"/>
    <property type="evidence" value="ECO:0007669"/>
    <property type="project" value="UniProtKB-KW"/>
</dbReference>
<evidence type="ECO:0000313" key="2">
    <source>
        <dbReference type="EMBL" id="AWB66114.1"/>
    </source>
</evidence>
<dbReference type="PANTHER" id="PTHR23020:SF41">
    <property type="entry name" value="AMINOGLYCOSIDE PHOSPHOTRANSFERASE DOMAIN-CONTAINING PROTEIN"/>
    <property type="match status" value="1"/>
</dbReference>
<dbReference type="AlphaFoldDB" id="A0A2S0VPI0"/>
<keyword evidence="3" id="KW-1185">Reference proteome</keyword>
<name>A0A2S0VPI0_9ALTE</name>
<dbReference type="Proteomes" id="UP000244441">
    <property type="component" value="Chromosome"/>
</dbReference>
<organism evidence="2 3">
    <name type="scientific">Saccharobesus litoralis</name>
    <dbReference type="NCBI Taxonomy" id="2172099"/>
    <lineage>
        <taxon>Bacteria</taxon>
        <taxon>Pseudomonadati</taxon>
        <taxon>Pseudomonadota</taxon>
        <taxon>Gammaproteobacteria</taxon>
        <taxon>Alteromonadales</taxon>
        <taxon>Alteromonadaceae</taxon>
        <taxon>Saccharobesus</taxon>
    </lineage>
</organism>
<gene>
    <name evidence="2" type="ORF">C2869_06515</name>
</gene>
<protein>
    <submittedName>
        <fullName evidence="2">Choline kinase</fullName>
    </submittedName>
</protein>
<evidence type="ECO:0000259" key="1">
    <source>
        <dbReference type="SMART" id="SM00587"/>
    </source>
</evidence>
<dbReference type="KEGG" id="cate:C2869_06515"/>
<dbReference type="OrthoDB" id="9769860at2"/>
<dbReference type="RefSeq" id="WP_108602185.1">
    <property type="nucleotide sequence ID" value="NZ_CP026604.1"/>
</dbReference>
<dbReference type="Pfam" id="PF01636">
    <property type="entry name" value="APH"/>
    <property type="match status" value="1"/>
</dbReference>
<accession>A0A2S0VPI0</accession>
<dbReference type="SMART" id="SM00587">
    <property type="entry name" value="CHK"/>
    <property type="match status" value="1"/>
</dbReference>
<keyword evidence="2" id="KW-0418">Kinase</keyword>
<feature type="domain" description="CHK kinase-like" evidence="1">
    <location>
        <begin position="109"/>
        <end position="270"/>
    </location>
</feature>
<dbReference type="Gene3D" id="3.90.1200.10">
    <property type="match status" value="1"/>
</dbReference>
<sequence length="325" mass="37181">MEILAEIKALLNDDSVTLGEQVQSLWSGYGQIVRCYSAQQQASYIVKAIAPANATRHPRGWNTSASHQRKLKSYQVEANFYLHYAKWVSFDCKVPQLLACKATDDFTLLVMEDLDALGYSERKDFATWHDLSRAIKWLAYFHARFMKEVNDGPSFDLWPMGTYWHLATRQDELAAMPDNVFKTYAGALDTLLQQVKFPTLLHGDAKFANLCFHTDGELVAAIDFQYVGLGSGVRDLAYLVGSCLKQDKLMEYDRLIVPEYLKYLQQALNTYGKTIDFSALQAETELLYPVAWADFYRFLLGWNPKSWKIGDYMLQKAQQGLDRVL</sequence>
<dbReference type="InterPro" id="IPR002575">
    <property type="entry name" value="Aminoglycoside_PTrfase"/>
</dbReference>
<dbReference type="InterPro" id="IPR011009">
    <property type="entry name" value="Kinase-like_dom_sf"/>
</dbReference>
<keyword evidence="2" id="KW-0808">Transferase</keyword>
<reference evidence="2 3" key="1">
    <citation type="submission" date="2018-01" db="EMBL/GenBank/DDBJ databases">
        <title>Genome sequence of a Cantenovulum-like bacteria.</title>
        <authorList>
            <person name="Tan W.R."/>
            <person name="Lau N.-S."/>
            <person name="Go F."/>
            <person name="Amirul A.-A.A."/>
        </authorList>
    </citation>
    <scope>NUCLEOTIDE SEQUENCE [LARGE SCALE GENOMIC DNA]</scope>
    <source>
        <strain evidence="2 3">CCB-QB4</strain>
    </source>
</reference>
<evidence type="ECO:0000313" key="3">
    <source>
        <dbReference type="Proteomes" id="UP000244441"/>
    </source>
</evidence>
<proteinExistence type="predicted"/>
<dbReference type="InterPro" id="IPR015897">
    <property type="entry name" value="CHK_kinase-like"/>
</dbReference>
<dbReference type="PANTHER" id="PTHR23020">
    <property type="entry name" value="UNCHARACTERIZED NUCLEAR HORMONE RECEPTOR-RELATED"/>
    <property type="match status" value="1"/>
</dbReference>
<dbReference type="SUPFAM" id="SSF56112">
    <property type="entry name" value="Protein kinase-like (PK-like)"/>
    <property type="match status" value="1"/>
</dbReference>
<dbReference type="InterPro" id="IPR052961">
    <property type="entry name" value="Oxido-Kinase-like_Enzymes"/>
</dbReference>
<dbReference type="EMBL" id="CP026604">
    <property type="protein sequence ID" value="AWB66114.1"/>
    <property type="molecule type" value="Genomic_DNA"/>
</dbReference>